<dbReference type="Proteomes" id="UP000001554">
    <property type="component" value="Chromosome 5"/>
</dbReference>
<feature type="signal peptide" evidence="2">
    <location>
        <begin position="1"/>
        <end position="24"/>
    </location>
</feature>
<evidence type="ECO:0000313" key="5">
    <source>
        <dbReference type="RefSeq" id="XP_035677140.1"/>
    </source>
</evidence>
<keyword evidence="4" id="KW-1185">Reference proteome</keyword>
<evidence type="ECO:0000256" key="2">
    <source>
        <dbReference type="SAM" id="SignalP"/>
    </source>
</evidence>
<dbReference type="InParanoid" id="C3YPR0"/>
<feature type="chain" id="PRO_5044729220" evidence="2">
    <location>
        <begin position="25"/>
        <end position="173"/>
    </location>
</feature>
<evidence type="ECO:0000313" key="3">
    <source>
        <dbReference type="EMBL" id="EEN57844.1"/>
    </source>
</evidence>
<dbReference type="AlphaFoldDB" id="C3YPR0"/>
<reference evidence="5" key="3">
    <citation type="submission" date="2025-04" db="UniProtKB">
        <authorList>
            <consortium name="RefSeq"/>
        </authorList>
    </citation>
    <scope>IDENTIFICATION</scope>
    <source>
        <strain evidence="5">S238N-H82</strain>
        <tissue evidence="5">Testes</tissue>
    </source>
</reference>
<keyword evidence="2" id="KW-0732">Signal</keyword>
<dbReference type="Gene3D" id="1.10.287.1490">
    <property type="match status" value="1"/>
</dbReference>
<reference evidence="4" key="2">
    <citation type="journal article" date="2020" name="Nat. Ecol. Evol.">
        <title>Deeply conserved synteny resolves early events in vertebrate evolution.</title>
        <authorList>
            <person name="Simakov O."/>
            <person name="Marletaz F."/>
            <person name="Yue J.X."/>
            <person name="O'Connell B."/>
            <person name="Jenkins J."/>
            <person name="Brandt A."/>
            <person name="Calef R."/>
            <person name="Tung C.H."/>
            <person name="Huang T.K."/>
            <person name="Schmutz J."/>
            <person name="Satoh N."/>
            <person name="Yu J.K."/>
            <person name="Putnam N.H."/>
            <person name="Green R.E."/>
            <person name="Rokhsar D.S."/>
        </authorList>
    </citation>
    <scope>NUCLEOTIDE SEQUENCE [LARGE SCALE GENOMIC DNA]</scope>
    <source>
        <strain evidence="4">S238N-H82</strain>
    </source>
</reference>
<dbReference type="RefSeq" id="XP_035677140.1">
    <property type="nucleotide sequence ID" value="XM_035821247.1"/>
</dbReference>
<accession>C3YPR0</accession>
<gene>
    <name evidence="5" type="primary">LOC118416168</name>
    <name evidence="3" type="ORF">BRAFLDRAFT_75950</name>
</gene>
<organism>
    <name type="scientific">Branchiostoma floridae</name>
    <name type="common">Florida lancelet</name>
    <name type="synonym">Amphioxus</name>
    <dbReference type="NCBI Taxonomy" id="7739"/>
    <lineage>
        <taxon>Eukaryota</taxon>
        <taxon>Metazoa</taxon>
        <taxon>Chordata</taxon>
        <taxon>Cephalochordata</taxon>
        <taxon>Leptocardii</taxon>
        <taxon>Amphioxiformes</taxon>
        <taxon>Branchiostomatidae</taxon>
        <taxon>Branchiostoma</taxon>
    </lineage>
</organism>
<dbReference type="KEGG" id="bfo:118416168"/>
<name>C3YPR0_BRAFL</name>
<feature type="coiled-coil region" evidence="1">
    <location>
        <begin position="55"/>
        <end position="127"/>
    </location>
</feature>
<dbReference type="GeneID" id="118416168"/>
<evidence type="ECO:0000313" key="4">
    <source>
        <dbReference type="Proteomes" id="UP000001554"/>
    </source>
</evidence>
<sequence length="173" mass="19538">MAFLSRSVLLVVVAMLLTLNLTDSKWFRFRTRRRSQESGGASSDSDRSDQDDGQLDMLEEMIEKQQKQINELETSRKLLQVRVDLQADKIKELEGDKGFLQSIKDEIVDLAKEVKELKMDKDDLRNTVGSQKAHIITLQRELAGLADCCSGGSGDVDSFLPLVEKVDKRRVVP</sequence>
<reference evidence="3" key="1">
    <citation type="journal article" date="2008" name="Nature">
        <title>The amphioxus genome and the evolution of the chordate karyotype.</title>
        <authorList>
            <consortium name="US DOE Joint Genome Institute (JGI-PGF)"/>
            <person name="Putnam N.H."/>
            <person name="Butts T."/>
            <person name="Ferrier D.E.K."/>
            <person name="Furlong R.F."/>
            <person name="Hellsten U."/>
            <person name="Kawashima T."/>
            <person name="Robinson-Rechavi M."/>
            <person name="Shoguchi E."/>
            <person name="Terry A."/>
            <person name="Yu J.-K."/>
            <person name="Benito-Gutierrez E.L."/>
            <person name="Dubchak I."/>
            <person name="Garcia-Fernandez J."/>
            <person name="Gibson-Brown J.J."/>
            <person name="Grigoriev I.V."/>
            <person name="Horton A.C."/>
            <person name="de Jong P.J."/>
            <person name="Jurka J."/>
            <person name="Kapitonov V.V."/>
            <person name="Kohara Y."/>
            <person name="Kuroki Y."/>
            <person name="Lindquist E."/>
            <person name="Lucas S."/>
            <person name="Osoegawa K."/>
            <person name="Pennacchio L.A."/>
            <person name="Salamov A.A."/>
            <person name="Satou Y."/>
            <person name="Sauka-Spengler T."/>
            <person name="Schmutz J."/>
            <person name="Shin-I T."/>
            <person name="Toyoda A."/>
            <person name="Bronner-Fraser M."/>
            <person name="Fujiyama A."/>
            <person name="Holland L.Z."/>
            <person name="Holland P.W.H."/>
            <person name="Satoh N."/>
            <person name="Rokhsar D.S."/>
        </authorList>
    </citation>
    <scope>NUCLEOTIDE SEQUENCE [LARGE SCALE GENOMIC DNA]</scope>
    <source>
        <strain evidence="3">S238N-H82</strain>
        <tissue evidence="3">Testes</tissue>
    </source>
</reference>
<proteinExistence type="predicted"/>
<evidence type="ECO:0000256" key="1">
    <source>
        <dbReference type="SAM" id="Coils"/>
    </source>
</evidence>
<dbReference type="OrthoDB" id="10478948at2759"/>
<keyword evidence="1" id="KW-0175">Coiled coil</keyword>
<protein>
    <submittedName>
        <fullName evidence="5">Uncharacterized protein LOC118416168</fullName>
    </submittedName>
</protein>
<dbReference type="EMBL" id="GG666538">
    <property type="protein sequence ID" value="EEN57844.1"/>
    <property type="molecule type" value="Genomic_DNA"/>
</dbReference>
<dbReference type="OMA" id="AGLADCC"/>